<accession>A0A6P1P459</accession>
<gene>
    <name evidence="1" type="ORF">GU926_18035</name>
</gene>
<dbReference type="RefSeq" id="WP_160694380.1">
    <property type="nucleotide sequence ID" value="NZ_CP047897.1"/>
</dbReference>
<organism evidence="1 2">
    <name type="scientific">Nibribacter ruber</name>
    <dbReference type="NCBI Taxonomy" id="2698458"/>
    <lineage>
        <taxon>Bacteria</taxon>
        <taxon>Pseudomonadati</taxon>
        <taxon>Bacteroidota</taxon>
        <taxon>Cytophagia</taxon>
        <taxon>Cytophagales</taxon>
        <taxon>Hymenobacteraceae</taxon>
        <taxon>Nibribacter</taxon>
    </lineage>
</organism>
<sequence>MNQRTNTYMATLFITFVLVKLVKAVLGFEYHILQEGIFNLKFLADLAMWGVSYYLVDFLRQQMFQPKASR</sequence>
<evidence type="ECO:0000313" key="2">
    <source>
        <dbReference type="Proteomes" id="UP000464214"/>
    </source>
</evidence>
<evidence type="ECO:0000313" key="1">
    <source>
        <dbReference type="EMBL" id="QHL89227.1"/>
    </source>
</evidence>
<dbReference type="KEGG" id="nib:GU926_18035"/>
<dbReference type="AlphaFoldDB" id="A0A6P1P459"/>
<protein>
    <submittedName>
        <fullName evidence="1">Uncharacterized protein</fullName>
    </submittedName>
</protein>
<keyword evidence="2" id="KW-1185">Reference proteome</keyword>
<dbReference type="EMBL" id="CP047897">
    <property type="protein sequence ID" value="QHL89227.1"/>
    <property type="molecule type" value="Genomic_DNA"/>
</dbReference>
<reference evidence="1 2" key="1">
    <citation type="submission" date="2020-01" db="EMBL/GenBank/DDBJ databases">
        <authorList>
            <person name="Kim M."/>
        </authorList>
    </citation>
    <scope>NUCLEOTIDE SEQUENCE [LARGE SCALE GENOMIC DNA]</scope>
    <source>
        <strain evidence="1 2">BT10</strain>
    </source>
</reference>
<name>A0A6P1P459_9BACT</name>
<dbReference type="Proteomes" id="UP000464214">
    <property type="component" value="Chromosome"/>
</dbReference>
<proteinExistence type="predicted"/>